<evidence type="ECO:0000256" key="4">
    <source>
        <dbReference type="ARBA" id="ARBA00022694"/>
    </source>
</evidence>
<dbReference type="PANTHER" id="PTHR11082">
    <property type="entry name" value="TRNA-DIHYDROURIDINE SYNTHASE"/>
    <property type="match status" value="1"/>
</dbReference>
<evidence type="ECO:0000256" key="6">
    <source>
        <dbReference type="ARBA" id="ARBA00023002"/>
    </source>
</evidence>
<comment type="catalytic activity">
    <reaction evidence="10">
        <text>5,6-dihydrouridine(16) in tRNA + NADP(+) = uridine(16) in tRNA + NADPH + H(+)</text>
        <dbReference type="Rhea" id="RHEA:53376"/>
        <dbReference type="Rhea" id="RHEA-COMP:13543"/>
        <dbReference type="Rhea" id="RHEA-COMP:13544"/>
        <dbReference type="ChEBI" id="CHEBI:15378"/>
        <dbReference type="ChEBI" id="CHEBI:57783"/>
        <dbReference type="ChEBI" id="CHEBI:58349"/>
        <dbReference type="ChEBI" id="CHEBI:65315"/>
        <dbReference type="ChEBI" id="CHEBI:74443"/>
        <dbReference type="EC" id="1.3.1.88"/>
    </reaction>
    <physiologicalReaction direction="right-to-left" evidence="10">
        <dbReference type="Rhea" id="RHEA:53378"/>
    </physiologicalReaction>
</comment>
<dbReference type="InterPro" id="IPR018517">
    <property type="entry name" value="tRNA_hU_synthase_CS"/>
</dbReference>
<dbReference type="Gene3D" id="3.20.20.70">
    <property type="entry name" value="Aldolase class I"/>
    <property type="match status" value="1"/>
</dbReference>
<accession>A0AAD3D484</accession>
<comment type="catalytic activity">
    <reaction evidence="9">
        <text>5,6-dihydrouridine(17) in tRNA + NAD(+) = uridine(17) in tRNA + NADH + H(+)</text>
        <dbReference type="Rhea" id="RHEA:53372"/>
        <dbReference type="Rhea" id="RHEA-COMP:13541"/>
        <dbReference type="Rhea" id="RHEA-COMP:13542"/>
        <dbReference type="ChEBI" id="CHEBI:15378"/>
        <dbReference type="ChEBI" id="CHEBI:57540"/>
        <dbReference type="ChEBI" id="CHEBI:57945"/>
        <dbReference type="ChEBI" id="CHEBI:65315"/>
        <dbReference type="ChEBI" id="CHEBI:74443"/>
        <dbReference type="EC" id="1.3.1.88"/>
    </reaction>
    <physiologicalReaction direction="right-to-left" evidence="9">
        <dbReference type="Rhea" id="RHEA:53374"/>
    </physiologicalReaction>
</comment>
<organism evidence="17 18">
    <name type="scientific">Chaetoceros tenuissimus</name>
    <dbReference type="NCBI Taxonomy" id="426638"/>
    <lineage>
        <taxon>Eukaryota</taxon>
        <taxon>Sar</taxon>
        <taxon>Stramenopiles</taxon>
        <taxon>Ochrophyta</taxon>
        <taxon>Bacillariophyta</taxon>
        <taxon>Coscinodiscophyceae</taxon>
        <taxon>Chaetocerotophycidae</taxon>
        <taxon>Chaetocerotales</taxon>
        <taxon>Chaetocerotaceae</taxon>
        <taxon>Chaetoceros</taxon>
    </lineage>
</organism>
<dbReference type="GO" id="GO:0017150">
    <property type="term" value="F:tRNA dihydrouridine synthase activity"/>
    <property type="evidence" value="ECO:0007669"/>
    <property type="project" value="InterPro"/>
</dbReference>
<dbReference type="Proteomes" id="UP001054902">
    <property type="component" value="Unassembled WGS sequence"/>
</dbReference>
<evidence type="ECO:0000256" key="7">
    <source>
        <dbReference type="ARBA" id="ARBA00023027"/>
    </source>
</evidence>
<comment type="function">
    <text evidence="13">Catalyzes the synthesis of dihydrouridine, a modified base found in the D-loop of most tRNAs.</text>
</comment>
<feature type="binding site" evidence="15">
    <location>
        <position position="108"/>
    </location>
    <ligand>
        <name>FMN</name>
        <dbReference type="ChEBI" id="CHEBI:58210"/>
    </ligand>
</feature>
<evidence type="ECO:0000256" key="2">
    <source>
        <dbReference type="ARBA" id="ARBA00022630"/>
    </source>
</evidence>
<dbReference type="EC" id="1.3.1.-" evidence="13"/>
<keyword evidence="5" id="KW-0521">NADP</keyword>
<dbReference type="InterPro" id="IPR001269">
    <property type="entry name" value="DUS_fam"/>
</dbReference>
<dbReference type="Pfam" id="PF01207">
    <property type="entry name" value="Dus"/>
    <property type="match status" value="1"/>
</dbReference>
<dbReference type="PANTHER" id="PTHR11082:SF5">
    <property type="entry name" value="TRNA-DIHYDROURIDINE(16_17) SYNTHASE [NAD(P)(+)]-LIKE"/>
    <property type="match status" value="1"/>
</dbReference>
<comment type="caution">
    <text evidence="17">The sequence shown here is derived from an EMBL/GenBank/DDBJ whole genome shotgun (WGS) entry which is preliminary data.</text>
</comment>
<dbReference type="InterPro" id="IPR013785">
    <property type="entry name" value="Aldolase_TIM"/>
</dbReference>
<comment type="similarity">
    <text evidence="13">Belongs to the dus family.</text>
</comment>
<sequence length="388" mass="44064">MDQQDVNPIDRQWLKKLLQKHHNSLPDEQQQTHSALVAKYPILRDKALVVAPMVEQSDLPFRILCRKYGANICFTPMIHARFFVKKKSYREKMFRFARLKQDQPLIAQICGNNKEVLLEAAKMLEGYVDAIDINCGCPTKTAKRGRYGAFLLESRDYLVDIVRYLVDNLTIPLTVKVRLLSQGLEESLKLYRKLANVGISMLTVHGRTRSQKGEETGKADWHAIKNVVECVGDQISVIANGGISNLDDVRECLEYTGADGVMSSESILEYPALFSDTGTKAVNFKRTGPGRVAMTREYLQLCKEHPPHAGGGGTEFQCIQMHMQVFLHADFRNEQKLSNALFEARDLNGFQDIMNQVESIQSTNNHSVENERLSWYVRHRESSDNDKG</sequence>
<keyword evidence="7" id="KW-0520">NAD</keyword>
<comment type="catalytic activity">
    <reaction evidence="11">
        <text>5,6-dihydrouridine(16) in tRNA + NAD(+) = uridine(16) in tRNA + NADH + H(+)</text>
        <dbReference type="Rhea" id="RHEA:53380"/>
        <dbReference type="Rhea" id="RHEA-COMP:13543"/>
        <dbReference type="Rhea" id="RHEA-COMP:13544"/>
        <dbReference type="ChEBI" id="CHEBI:15378"/>
        <dbReference type="ChEBI" id="CHEBI:57540"/>
        <dbReference type="ChEBI" id="CHEBI:57945"/>
        <dbReference type="ChEBI" id="CHEBI:65315"/>
        <dbReference type="ChEBI" id="CHEBI:74443"/>
        <dbReference type="EC" id="1.3.1.88"/>
    </reaction>
    <physiologicalReaction direction="right-to-left" evidence="11">
        <dbReference type="Rhea" id="RHEA:53382"/>
    </physiologicalReaction>
</comment>
<dbReference type="PROSITE" id="PS01136">
    <property type="entry name" value="UPF0034"/>
    <property type="match status" value="1"/>
</dbReference>
<protein>
    <recommendedName>
        <fullName evidence="13">tRNA-dihydrouridine synthase</fullName>
        <ecNumber evidence="13">1.3.1.-</ecNumber>
    </recommendedName>
</protein>
<evidence type="ECO:0000259" key="16">
    <source>
        <dbReference type="Pfam" id="PF01207"/>
    </source>
</evidence>
<evidence type="ECO:0000256" key="13">
    <source>
        <dbReference type="PIRNR" id="PIRNR006621"/>
    </source>
</evidence>
<keyword evidence="4 13" id="KW-0819">tRNA processing</keyword>
<dbReference type="EMBL" id="BLLK01000058">
    <property type="protein sequence ID" value="GFH57581.1"/>
    <property type="molecule type" value="Genomic_DNA"/>
</dbReference>
<reference evidence="17 18" key="1">
    <citation type="journal article" date="2021" name="Sci. Rep.">
        <title>The genome of the diatom Chaetoceros tenuissimus carries an ancient integrated fragment of an extant virus.</title>
        <authorList>
            <person name="Hongo Y."/>
            <person name="Kimura K."/>
            <person name="Takaki Y."/>
            <person name="Yoshida Y."/>
            <person name="Baba S."/>
            <person name="Kobayashi G."/>
            <person name="Nagasaki K."/>
            <person name="Hano T."/>
            <person name="Tomaru Y."/>
        </authorList>
    </citation>
    <scope>NUCLEOTIDE SEQUENCE [LARGE SCALE GENOMIC DNA]</scope>
    <source>
        <strain evidence="17 18">NIES-3715</strain>
    </source>
</reference>
<evidence type="ECO:0000256" key="1">
    <source>
        <dbReference type="ARBA" id="ARBA00001917"/>
    </source>
</evidence>
<dbReference type="AlphaFoldDB" id="A0AAD3D484"/>
<comment type="similarity">
    <text evidence="8">Belongs to the Dus family. Dus1 subfamily.</text>
</comment>
<evidence type="ECO:0000256" key="15">
    <source>
        <dbReference type="PIRSR" id="PIRSR006621-2"/>
    </source>
</evidence>
<evidence type="ECO:0000256" key="8">
    <source>
        <dbReference type="ARBA" id="ARBA00038313"/>
    </source>
</evidence>
<feature type="active site" description="Proton donor" evidence="14">
    <location>
        <position position="137"/>
    </location>
</feature>
<evidence type="ECO:0000256" key="9">
    <source>
        <dbReference type="ARBA" id="ARBA00047287"/>
    </source>
</evidence>
<keyword evidence="18" id="KW-1185">Reference proteome</keyword>
<feature type="binding site" evidence="15">
    <location>
        <begin position="52"/>
        <end position="54"/>
    </location>
    <ligand>
        <name>FMN</name>
        <dbReference type="ChEBI" id="CHEBI:58210"/>
    </ligand>
</feature>
<comment type="cofactor">
    <cofactor evidence="1 13 15">
        <name>FMN</name>
        <dbReference type="ChEBI" id="CHEBI:58210"/>
    </cofactor>
</comment>
<keyword evidence="3 13" id="KW-0288">FMN</keyword>
<name>A0AAD3D484_9STRA</name>
<keyword evidence="15" id="KW-0547">Nucleotide-binding</keyword>
<feature type="binding site" evidence="15">
    <location>
        <position position="205"/>
    </location>
    <ligand>
        <name>FMN</name>
        <dbReference type="ChEBI" id="CHEBI:58210"/>
    </ligand>
</feature>
<evidence type="ECO:0000313" key="17">
    <source>
        <dbReference type="EMBL" id="GFH57581.1"/>
    </source>
</evidence>
<evidence type="ECO:0000313" key="18">
    <source>
        <dbReference type="Proteomes" id="UP001054902"/>
    </source>
</evidence>
<evidence type="ECO:0000256" key="12">
    <source>
        <dbReference type="ARBA" id="ARBA00049467"/>
    </source>
</evidence>
<evidence type="ECO:0000256" key="11">
    <source>
        <dbReference type="ARBA" id="ARBA00048934"/>
    </source>
</evidence>
<feature type="binding site" evidence="15">
    <location>
        <position position="176"/>
    </location>
    <ligand>
        <name>FMN</name>
        <dbReference type="ChEBI" id="CHEBI:58210"/>
    </ligand>
</feature>
<evidence type="ECO:0000256" key="3">
    <source>
        <dbReference type="ARBA" id="ARBA00022643"/>
    </source>
</evidence>
<evidence type="ECO:0000256" key="10">
    <source>
        <dbReference type="ARBA" id="ARBA00047652"/>
    </source>
</evidence>
<feature type="binding site" evidence="15">
    <location>
        <begin position="240"/>
        <end position="242"/>
    </location>
    <ligand>
        <name>FMN</name>
        <dbReference type="ChEBI" id="CHEBI:58210"/>
    </ligand>
</feature>
<keyword evidence="6 13" id="KW-0560">Oxidoreductase</keyword>
<evidence type="ECO:0000256" key="5">
    <source>
        <dbReference type="ARBA" id="ARBA00022857"/>
    </source>
</evidence>
<keyword evidence="2 13" id="KW-0285">Flavoprotein</keyword>
<evidence type="ECO:0000256" key="14">
    <source>
        <dbReference type="PIRSR" id="PIRSR006621-1"/>
    </source>
</evidence>
<feature type="domain" description="DUS-like FMN-binding" evidence="16">
    <location>
        <begin position="50"/>
        <end position="350"/>
    </location>
</feature>
<dbReference type="PIRSF" id="PIRSF006621">
    <property type="entry name" value="Dus"/>
    <property type="match status" value="1"/>
</dbReference>
<dbReference type="SUPFAM" id="SSF51395">
    <property type="entry name" value="FMN-linked oxidoreductases"/>
    <property type="match status" value="1"/>
</dbReference>
<dbReference type="GO" id="GO:0050660">
    <property type="term" value="F:flavin adenine dinucleotide binding"/>
    <property type="evidence" value="ECO:0007669"/>
    <property type="project" value="InterPro"/>
</dbReference>
<dbReference type="InterPro" id="IPR035587">
    <property type="entry name" value="DUS-like_FMN-bd"/>
</dbReference>
<gene>
    <name evidence="17" type="ORF">CTEN210_14057</name>
</gene>
<proteinExistence type="inferred from homology"/>
<dbReference type="CDD" id="cd02801">
    <property type="entry name" value="DUS_like_FMN"/>
    <property type="match status" value="1"/>
</dbReference>
<comment type="catalytic activity">
    <reaction evidence="12">
        <text>5,6-dihydrouridine(17) in tRNA + NADP(+) = uridine(17) in tRNA + NADPH + H(+)</text>
        <dbReference type="Rhea" id="RHEA:53368"/>
        <dbReference type="Rhea" id="RHEA-COMP:13541"/>
        <dbReference type="Rhea" id="RHEA-COMP:13542"/>
        <dbReference type="ChEBI" id="CHEBI:15378"/>
        <dbReference type="ChEBI" id="CHEBI:57783"/>
        <dbReference type="ChEBI" id="CHEBI:58349"/>
        <dbReference type="ChEBI" id="CHEBI:65315"/>
        <dbReference type="ChEBI" id="CHEBI:74443"/>
        <dbReference type="EC" id="1.3.1.88"/>
    </reaction>
    <physiologicalReaction direction="right-to-left" evidence="12">
        <dbReference type="Rhea" id="RHEA:53370"/>
    </physiologicalReaction>
</comment>